<organism evidence="1 2">
    <name type="scientific">Paenimyroides ceti</name>
    <dbReference type="NCBI Taxonomy" id="395087"/>
    <lineage>
        <taxon>Bacteria</taxon>
        <taxon>Pseudomonadati</taxon>
        <taxon>Bacteroidota</taxon>
        <taxon>Flavobacteriia</taxon>
        <taxon>Flavobacteriales</taxon>
        <taxon>Flavobacteriaceae</taxon>
        <taxon>Paenimyroides</taxon>
    </lineage>
</organism>
<dbReference type="Proteomes" id="UP001242368">
    <property type="component" value="Unassembled WGS sequence"/>
</dbReference>
<accession>A0ABT8CQV6</accession>
<sequence>MVIFELKDSKSEKMKYTCKKINDSHSSFDSSHKEKRFFFINELISEYQNLILFRNQCLQTICHVGNRKYMLLLILILSSIDISLSDSDNISITNLSQIHKLWKLIM</sequence>
<proteinExistence type="predicted"/>
<gene>
    <name evidence="1" type="ORF">QW060_02820</name>
</gene>
<comment type="caution">
    <text evidence="1">The sequence shown here is derived from an EMBL/GenBank/DDBJ whole genome shotgun (WGS) entry which is preliminary data.</text>
</comment>
<protein>
    <submittedName>
        <fullName evidence="1">Uncharacterized protein</fullName>
    </submittedName>
</protein>
<reference evidence="2" key="1">
    <citation type="journal article" date="2019" name="Int. J. Syst. Evol. Microbiol.">
        <title>The Global Catalogue of Microorganisms (GCM) 10K type strain sequencing project: providing services to taxonomists for standard genome sequencing and annotation.</title>
        <authorList>
            <consortium name="The Broad Institute Genomics Platform"/>
            <consortium name="The Broad Institute Genome Sequencing Center for Infectious Disease"/>
            <person name="Wu L."/>
            <person name="Ma J."/>
        </authorList>
    </citation>
    <scope>NUCLEOTIDE SEQUENCE [LARGE SCALE GENOMIC DNA]</scope>
    <source>
        <strain evidence="2">CECT 7184</strain>
    </source>
</reference>
<dbReference type="EMBL" id="JAUFQU010000001">
    <property type="protein sequence ID" value="MDN3706058.1"/>
    <property type="molecule type" value="Genomic_DNA"/>
</dbReference>
<evidence type="ECO:0000313" key="1">
    <source>
        <dbReference type="EMBL" id="MDN3706058.1"/>
    </source>
</evidence>
<evidence type="ECO:0000313" key="2">
    <source>
        <dbReference type="Proteomes" id="UP001242368"/>
    </source>
</evidence>
<keyword evidence="2" id="KW-1185">Reference proteome</keyword>
<dbReference type="RefSeq" id="WP_290362195.1">
    <property type="nucleotide sequence ID" value="NZ_JAUFQU010000001.1"/>
</dbReference>
<name>A0ABT8CQV6_9FLAO</name>